<dbReference type="RefSeq" id="WP_145066047.1">
    <property type="nucleotide sequence ID" value="NZ_CP036287.1"/>
</dbReference>
<evidence type="ECO:0000313" key="2">
    <source>
        <dbReference type="EMBL" id="QDU67682.1"/>
    </source>
</evidence>
<protein>
    <submittedName>
        <fullName evidence="2">Uncharacterized protein</fullName>
    </submittedName>
</protein>
<keyword evidence="3" id="KW-1185">Reference proteome</keyword>
<dbReference type="Proteomes" id="UP000316921">
    <property type="component" value="Chromosome"/>
</dbReference>
<keyword evidence="1" id="KW-1133">Transmembrane helix</keyword>
<dbReference type="KEGG" id="pbap:Pla133_27700"/>
<feature type="transmembrane region" description="Helical" evidence="1">
    <location>
        <begin position="37"/>
        <end position="55"/>
    </location>
</feature>
<evidence type="ECO:0000256" key="1">
    <source>
        <dbReference type="SAM" id="Phobius"/>
    </source>
</evidence>
<name>A0A518BL37_9BACT</name>
<dbReference type="EMBL" id="CP036287">
    <property type="protein sequence ID" value="QDU67682.1"/>
    <property type="molecule type" value="Genomic_DNA"/>
</dbReference>
<keyword evidence="1" id="KW-0472">Membrane</keyword>
<reference evidence="2 3" key="1">
    <citation type="submission" date="2019-02" db="EMBL/GenBank/DDBJ databases">
        <title>Deep-cultivation of Planctomycetes and their phenomic and genomic characterization uncovers novel biology.</title>
        <authorList>
            <person name="Wiegand S."/>
            <person name="Jogler M."/>
            <person name="Boedeker C."/>
            <person name="Pinto D."/>
            <person name="Vollmers J."/>
            <person name="Rivas-Marin E."/>
            <person name="Kohn T."/>
            <person name="Peeters S.H."/>
            <person name="Heuer A."/>
            <person name="Rast P."/>
            <person name="Oberbeckmann S."/>
            <person name="Bunk B."/>
            <person name="Jeske O."/>
            <person name="Meyerdierks A."/>
            <person name="Storesund J.E."/>
            <person name="Kallscheuer N."/>
            <person name="Luecker S."/>
            <person name="Lage O.M."/>
            <person name="Pohl T."/>
            <person name="Merkel B.J."/>
            <person name="Hornburger P."/>
            <person name="Mueller R.-W."/>
            <person name="Bruemmer F."/>
            <person name="Labrenz M."/>
            <person name="Spormann A.M."/>
            <person name="Op den Camp H."/>
            <person name="Overmann J."/>
            <person name="Amann R."/>
            <person name="Jetten M.S.M."/>
            <person name="Mascher T."/>
            <person name="Medema M.H."/>
            <person name="Devos D.P."/>
            <person name="Kaster A.-K."/>
            <person name="Ovreas L."/>
            <person name="Rohde M."/>
            <person name="Galperin M.Y."/>
            <person name="Jogler C."/>
        </authorList>
    </citation>
    <scope>NUCLEOTIDE SEQUENCE [LARGE SCALE GENOMIC DNA]</scope>
    <source>
        <strain evidence="2 3">Pla133</strain>
    </source>
</reference>
<organism evidence="2 3">
    <name type="scientific">Engelhardtia mirabilis</name>
    <dbReference type="NCBI Taxonomy" id="2528011"/>
    <lineage>
        <taxon>Bacteria</taxon>
        <taxon>Pseudomonadati</taxon>
        <taxon>Planctomycetota</taxon>
        <taxon>Planctomycetia</taxon>
        <taxon>Planctomycetia incertae sedis</taxon>
        <taxon>Engelhardtia</taxon>
    </lineage>
</organism>
<dbReference type="AlphaFoldDB" id="A0A518BL37"/>
<evidence type="ECO:0000313" key="3">
    <source>
        <dbReference type="Proteomes" id="UP000316921"/>
    </source>
</evidence>
<proteinExistence type="predicted"/>
<accession>A0A518BL37</accession>
<sequence length="75" mass="7681">MDEDPPLDLRRSWKTGEQQTAVGAAGLMALGGVDPEMAPYVAAIAIAVVLGRALVKAATALAARPIEPKAPDAQS</sequence>
<keyword evidence="1" id="KW-0812">Transmembrane</keyword>
<gene>
    <name evidence="2" type="ORF">Pla133_27700</name>
</gene>